<evidence type="ECO:0000313" key="1">
    <source>
        <dbReference type="EMBL" id="KAI4458887.1"/>
    </source>
</evidence>
<comment type="caution">
    <text evidence="1">The sequence shown here is derived from an EMBL/GenBank/DDBJ whole genome shotgun (WGS) entry which is preliminary data.</text>
</comment>
<evidence type="ECO:0000313" key="2">
    <source>
        <dbReference type="Proteomes" id="UP001056778"/>
    </source>
</evidence>
<keyword evidence="2" id="KW-1185">Reference proteome</keyword>
<name>A0ACB9SWH2_HOLOL</name>
<dbReference type="Proteomes" id="UP001056778">
    <property type="component" value="Chromosome 6"/>
</dbReference>
<sequence length="98" mass="11324">MDKTVFRSVELHWDEQLFWTKYKDRALTKQRFGEIFSDVWDKAMTPANIKSGFSANENFPYNPDAIPENPDSNQSNTIRHRTPSPQPGCSHTSLAENH</sequence>
<dbReference type="EMBL" id="CM043020">
    <property type="protein sequence ID" value="KAI4458887.1"/>
    <property type="molecule type" value="Genomic_DNA"/>
</dbReference>
<accession>A0ACB9SWH2</accession>
<protein>
    <submittedName>
        <fullName evidence="1">Uncharacterized protein</fullName>
    </submittedName>
</protein>
<gene>
    <name evidence="1" type="ORF">MML48_6g00017736</name>
</gene>
<proteinExistence type="predicted"/>
<reference evidence="1" key="1">
    <citation type="submission" date="2022-04" db="EMBL/GenBank/DDBJ databases">
        <title>Chromosome-scale genome assembly of Holotrichia oblita Faldermann.</title>
        <authorList>
            <person name="Rongchong L."/>
        </authorList>
    </citation>
    <scope>NUCLEOTIDE SEQUENCE</scope>
    <source>
        <strain evidence="1">81SQS9</strain>
    </source>
</reference>
<organism evidence="1 2">
    <name type="scientific">Holotrichia oblita</name>
    <name type="common">Chafer beetle</name>
    <dbReference type="NCBI Taxonomy" id="644536"/>
    <lineage>
        <taxon>Eukaryota</taxon>
        <taxon>Metazoa</taxon>
        <taxon>Ecdysozoa</taxon>
        <taxon>Arthropoda</taxon>
        <taxon>Hexapoda</taxon>
        <taxon>Insecta</taxon>
        <taxon>Pterygota</taxon>
        <taxon>Neoptera</taxon>
        <taxon>Endopterygota</taxon>
        <taxon>Coleoptera</taxon>
        <taxon>Polyphaga</taxon>
        <taxon>Scarabaeiformia</taxon>
        <taxon>Scarabaeidae</taxon>
        <taxon>Melolonthinae</taxon>
        <taxon>Holotrichia</taxon>
    </lineage>
</organism>